<evidence type="ECO:0000256" key="2">
    <source>
        <dbReference type="ARBA" id="ARBA00023002"/>
    </source>
</evidence>
<dbReference type="STRING" id="671987.R0JHI1"/>
<dbReference type="Pfam" id="PF11807">
    <property type="entry name" value="UstYa"/>
    <property type="match status" value="1"/>
</dbReference>
<dbReference type="GO" id="GO:0043386">
    <property type="term" value="P:mycotoxin biosynthetic process"/>
    <property type="evidence" value="ECO:0007669"/>
    <property type="project" value="InterPro"/>
</dbReference>
<sequence>MPQRYSEESLSDELASFIQQNPNPHSRKSRILRWIKFSINILFLILLIAILGLLVQVELKIDFGGDVNHLFPRLSEERLRFEPQLDVFTLNYSSSTEAQIVRQRWQNLLPKGGGNVHVPEHTRYKDLSEPFLDPNGTPLWKVSWTHQLHCLYYIMDAYDQVIRYGPKGTENQVQEGHSSVHTNHCFDYLRQAILCNSDMTLEGGTRPGDHKGTNGFGHLHSCRNNKEAVQWIENNRVSDKRFIIDIHAPV</sequence>
<evidence type="ECO:0000313" key="5">
    <source>
        <dbReference type="EMBL" id="EOA80853.1"/>
    </source>
</evidence>
<dbReference type="OrthoDB" id="3687641at2759"/>
<evidence type="ECO:0000256" key="3">
    <source>
        <dbReference type="ARBA" id="ARBA00035112"/>
    </source>
</evidence>
<protein>
    <submittedName>
        <fullName evidence="5">Uncharacterized protein</fullName>
    </submittedName>
</protein>
<dbReference type="Proteomes" id="UP000016935">
    <property type="component" value="Unassembled WGS sequence"/>
</dbReference>
<dbReference type="PANTHER" id="PTHR33365:SF11">
    <property type="entry name" value="TAT PATHWAY SIGNAL SEQUENCE"/>
    <property type="match status" value="1"/>
</dbReference>
<keyword evidence="6" id="KW-1185">Reference proteome</keyword>
<dbReference type="eggNOG" id="ENOG502SMKF">
    <property type="taxonomic scope" value="Eukaryota"/>
</dbReference>
<name>R0JHI1_EXST2</name>
<accession>R0JHI1</accession>
<proteinExistence type="inferred from homology"/>
<evidence type="ECO:0000313" key="6">
    <source>
        <dbReference type="Proteomes" id="UP000016935"/>
    </source>
</evidence>
<dbReference type="HOGENOM" id="CLU_042941_4_0_1"/>
<keyword evidence="4" id="KW-0812">Transmembrane</keyword>
<keyword evidence="4" id="KW-1133">Transmembrane helix</keyword>
<dbReference type="InterPro" id="IPR021765">
    <property type="entry name" value="UstYa-like"/>
</dbReference>
<dbReference type="GO" id="GO:0016491">
    <property type="term" value="F:oxidoreductase activity"/>
    <property type="evidence" value="ECO:0007669"/>
    <property type="project" value="UniProtKB-KW"/>
</dbReference>
<organism evidence="5 6">
    <name type="scientific">Exserohilum turcicum (strain 28A)</name>
    <name type="common">Northern leaf blight fungus</name>
    <name type="synonym">Setosphaeria turcica</name>
    <dbReference type="NCBI Taxonomy" id="671987"/>
    <lineage>
        <taxon>Eukaryota</taxon>
        <taxon>Fungi</taxon>
        <taxon>Dikarya</taxon>
        <taxon>Ascomycota</taxon>
        <taxon>Pezizomycotina</taxon>
        <taxon>Dothideomycetes</taxon>
        <taxon>Pleosporomycetidae</taxon>
        <taxon>Pleosporales</taxon>
        <taxon>Pleosporineae</taxon>
        <taxon>Pleosporaceae</taxon>
        <taxon>Exserohilum</taxon>
    </lineage>
</organism>
<dbReference type="AlphaFoldDB" id="R0JHI1"/>
<reference evidence="5 6" key="1">
    <citation type="journal article" date="2012" name="PLoS Pathog.">
        <title>Diverse lifestyles and strategies of plant pathogenesis encoded in the genomes of eighteen Dothideomycetes fungi.</title>
        <authorList>
            <person name="Ohm R.A."/>
            <person name="Feau N."/>
            <person name="Henrissat B."/>
            <person name="Schoch C.L."/>
            <person name="Horwitz B.A."/>
            <person name="Barry K.W."/>
            <person name="Condon B.J."/>
            <person name="Copeland A.C."/>
            <person name="Dhillon B."/>
            <person name="Glaser F."/>
            <person name="Hesse C.N."/>
            <person name="Kosti I."/>
            <person name="LaButti K."/>
            <person name="Lindquist E.A."/>
            <person name="Lucas S."/>
            <person name="Salamov A.A."/>
            <person name="Bradshaw R.E."/>
            <person name="Ciuffetti L."/>
            <person name="Hamelin R.C."/>
            <person name="Kema G.H.J."/>
            <person name="Lawrence C."/>
            <person name="Scott J.A."/>
            <person name="Spatafora J.W."/>
            <person name="Turgeon B.G."/>
            <person name="de Wit P.J.G.M."/>
            <person name="Zhong S."/>
            <person name="Goodwin S.B."/>
            <person name="Grigoriev I.V."/>
        </authorList>
    </citation>
    <scope>NUCLEOTIDE SEQUENCE [LARGE SCALE GENOMIC DNA]</scope>
    <source>
        <strain evidence="6">28A</strain>
    </source>
</reference>
<gene>
    <name evidence="5" type="ORF">SETTUDRAFT_35760</name>
</gene>
<dbReference type="GeneID" id="19404053"/>
<comment type="similarity">
    <text evidence="3">Belongs to the ustYa family.</text>
</comment>
<dbReference type="EMBL" id="KB908877">
    <property type="protein sequence ID" value="EOA80853.1"/>
    <property type="molecule type" value="Genomic_DNA"/>
</dbReference>
<comment type="pathway">
    <text evidence="1">Mycotoxin biosynthesis.</text>
</comment>
<evidence type="ECO:0000256" key="4">
    <source>
        <dbReference type="SAM" id="Phobius"/>
    </source>
</evidence>
<evidence type="ECO:0000256" key="1">
    <source>
        <dbReference type="ARBA" id="ARBA00004685"/>
    </source>
</evidence>
<dbReference type="RefSeq" id="XP_008031247.1">
    <property type="nucleotide sequence ID" value="XM_008033056.1"/>
</dbReference>
<dbReference type="PANTHER" id="PTHR33365">
    <property type="entry name" value="YALI0B05434P"/>
    <property type="match status" value="1"/>
</dbReference>
<feature type="transmembrane region" description="Helical" evidence="4">
    <location>
        <begin position="37"/>
        <end position="55"/>
    </location>
</feature>
<keyword evidence="2" id="KW-0560">Oxidoreductase</keyword>
<reference evidence="5 6" key="2">
    <citation type="journal article" date="2013" name="PLoS Genet.">
        <title>Comparative genome structure, secondary metabolite, and effector coding capacity across Cochliobolus pathogens.</title>
        <authorList>
            <person name="Condon B.J."/>
            <person name="Leng Y."/>
            <person name="Wu D."/>
            <person name="Bushley K.E."/>
            <person name="Ohm R.A."/>
            <person name="Otillar R."/>
            <person name="Martin J."/>
            <person name="Schackwitz W."/>
            <person name="Grimwood J."/>
            <person name="MohdZainudin N."/>
            <person name="Xue C."/>
            <person name="Wang R."/>
            <person name="Manning V.A."/>
            <person name="Dhillon B."/>
            <person name="Tu Z.J."/>
            <person name="Steffenson B.J."/>
            <person name="Salamov A."/>
            <person name="Sun H."/>
            <person name="Lowry S."/>
            <person name="LaButti K."/>
            <person name="Han J."/>
            <person name="Copeland A."/>
            <person name="Lindquist E."/>
            <person name="Barry K."/>
            <person name="Schmutz J."/>
            <person name="Baker S.E."/>
            <person name="Ciuffetti L.M."/>
            <person name="Grigoriev I.V."/>
            <person name="Zhong S."/>
            <person name="Turgeon B.G."/>
        </authorList>
    </citation>
    <scope>NUCLEOTIDE SEQUENCE [LARGE SCALE GENOMIC DNA]</scope>
    <source>
        <strain evidence="6">28A</strain>
    </source>
</reference>
<keyword evidence="4" id="KW-0472">Membrane</keyword>